<dbReference type="Pfam" id="PF13296">
    <property type="entry name" value="T6SS_Vgr"/>
    <property type="match status" value="1"/>
</dbReference>
<evidence type="ECO:0000259" key="1">
    <source>
        <dbReference type="Pfam" id="PF04717"/>
    </source>
</evidence>
<dbReference type="InterPro" id="IPR018769">
    <property type="entry name" value="VgrG2_DUF2345"/>
</dbReference>
<dbReference type="EMBL" id="CM000833">
    <property type="protein sequence ID" value="EET05805.1"/>
    <property type="molecule type" value="Genomic_DNA"/>
</dbReference>
<dbReference type="Gene3D" id="2.40.50.230">
    <property type="entry name" value="Gp5 N-terminal domain"/>
    <property type="match status" value="1"/>
</dbReference>
<dbReference type="RefSeq" id="WP_004528498.1">
    <property type="nucleotide sequence ID" value="NZ_CM000833.1"/>
</dbReference>
<dbReference type="AlphaFoldDB" id="A0A0E1VXV8"/>
<evidence type="ECO:0000259" key="2">
    <source>
        <dbReference type="Pfam" id="PF10106"/>
    </source>
</evidence>
<dbReference type="HOGENOM" id="CLU_708858_0_0_4"/>
<dbReference type="InterPro" id="IPR028244">
    <property type="entry name" value="T6SS_Rhs_Vgr_dom"/>
</dbReference>
<evidence type="ECO:0000313" key="4">
    <source>
        <dbReference type="EMBL" id="EET05805.1"/>
    </source>
</evidence>
<dbReference type="InterPro" id="IPR006531">
    <property type="entry name" value="Gp5/Vgr_OB"/>
</dbReference>
<accession>A0A0E1VXV8</accession>
<organism evidence="4">
    <name type="scientific">Burkholderia pseudomallei 1710a</name>
    <dbReference type="NCBI Taxonomy" id="320371"/>
    <lineage>
        <taxon>Bacteria</taxon>
        <taxon>Pseudomonadati</taxon>
        <taxon>Pseudomonadota</taxon>
        <taxon>Betaproteobacteria</taxon>
        <taxon>Burkholderiales</taxon>
        <taxon>Burkholderiaceae</taxon>
        <taxon>Burkholderia</taxon>
        <taxon>pseudomallei group</taxon>
    </lineage>
</organism>
<proteinExistence type="predicted"/>
<dbReference type="Pfam" id="PF10106">
    <property type="entry name" value="DUF2345"/>
    <property type="match status" value="1"/>
</dbReference>
<gene>
    <name evidence="4" type="ORF">BURPS1710A_A0830</name>
</gene>
<sequence>AQGAGTNGNAGDSAPIRVASSLAGAHFGASFLPRVGMEVLLGCLGGDPDRLVIIGVLGNGAHPPATFSHAGGLPGNRYLSGIKTKEIRGQRYNQLRLDDTPNQISAQLASEHAHSQLNLGYLTQPRENGHGNDRGEGVELRTDAAAALRAAQGMLLTTYARTQASGGQLDRDELIRLLGECAELFKALGDYAGQHGGQAADTAGQHAVAAAFKRWAPGTGTDGAARALMAFGAQAGSVNVTPKTHVTYAGENIDQVAQQHLQLMSGQRLNATAGQGMQLFARGAGVQAVAGEGPMLLQAQAGTLTANAQKGVKITTNEHEVFVSAPKIRLVAEDGSYLELGGGITLGTNGDIKLLSASHQWGGPSTAQAAKSGFGNQPTDQRFKLHYLHA</sequence>
<feature type="non-terminal residue" evidence="4">
    <location>
        <position position="390"/>
    </location>
</feature>
<dbReference type="Proteomes" id="UP000001812">
    <property type="component" value="Chromosome II"/>
</dbReference>
<protein>
    <submittedName>
        <fullName evidence="4">Rhs element Vgr protein</fullName>
    </submittedName>
</protein>
<feature type="domain" description="Putative type VI secretion system Rhs element associated Vgr" evidence="3">
    <location>
        <begin position="85"/>
        <end position="192"/>
    </location>
</feature>
<evidence type="ECO:0000259" key="3">
    <source>
        <dbReference type="Pfam" id="PF13296"/>
    </source>
</evidence>
<feature type="non-terminal residue" evidence="4">
    <location>
        <position position="1"/>
    </location>
</feature>
<dbReference type="Pfam" id="PF04717">
    <property type="entry name" value="Phage_base_V"/>
    <property type="match status" value="1"/>
</dbReference>
<name>A0A0E1VXV8_BURPE</name>
<feature type="domain" description="DUF2345" evidence="2">
    <location>
        <begin position="222"/>
        <end position="365"/>
    </location>
</feature>
<reference evidence="4" key="1">
    <citation type="submission" date="2009-05" db="EMBL/GenBank/DDBJ databases">
        <authorList>
            <person name="Harkins D.M."/>
            <person name="DeShazer D."/>
            <person name="Woods D.E."/>
            <person name="Brinkac L.M."/>
            <person name="Brown K.A."/>
            <person name="Hung G.C."/>
            <person name="Tuanyok A."/>
            <person name="Zhang B."/>
            <person name="Nierman W.C."/>
        </authorList>
    </citation>
    <scope>NUCLEOTIDE SEQUENCE [LARGE SCALE GENOMIC DNA]</scope>
    <source>
        <strain evidence="4">1710a</strain>
    </source>
</reference>
<feature type="domain" description="Gp5/Type VI secretion system Vgr protein OB-fold" evidence="1">
    <location>
        <begin position="16"/>
        <end position="57"/>
    </location>
</feature>
<dbReference type="SUPFAM" id="SSF69255">
    <property type="entry name" value="gp5 N-terminal domain-like"/>
    <property type="match status" value="1"/>
</dbReference>
<dbReference type="InterPro" id="IPR037026">
    <property type="entry name" value="Vgr_OB-fold_dom_sf"/>
</dbReference>